<keyword evidence="1" id="KW-0472">Membrane</keyword>
<name>A0ABW3VFX0_9PSEU</name>
<dbReference type="RefSeq" id="WP_339123375.1">
    <property type="nucleotide sequence ID" value="NZ_BAABKS010000054.1"/>
</dbReference>
<keyword evidence="4" id="KW-1185">Reference proteome</keyword>
<keyword evidence="1" id="KW-1133">Transmembrane helix</keyword>
<feature type="transmembrane region" description="Helical" evidence="1">
    <location>
        <begin position="91"/>
        <end position="115"/>
    </location>
</feature>
<dbReference type="GO" id="GO:0034220">
    <property type="term" value="P:monoatomic ion transmembrane transport"/>
    <property type="evidence" value="ECO:0007669"/>
    <property type="project" value="UniProtKB-KW"/>
</dbReference>
<gene>
    <name evidence="3" type="ORF">ACFQ34_12305</name>
</gene>
<keyword evidence="3" id="KW-0406">Ion transport</keyword>
<protein>
    <submittedName>
        <fullName evidence="3">Potassium channel family protein</fullName>
    </submittedName>
</protein>
<reference evidence="4" key="1">
    <citation type="journal article" date="2019" name="Int. J. Syst. Evol. Microbiol.">
        <title>The Global Catalogue of Microorganisms (GCM) 10K type strain sequencing project: providing services to taxonomists for standard genome sequencing and annotation.</title>
        <authorList>
            <consortium name="The Broad Institute Genomics Platform"/>
            <consortium name="The Broad Institute Genome Sequencing Center for Infectious Disease"/>
            <person name="Wu L."/>
            <person name="Ma J."/>
        </authorList>
    </citation>
    <scope>NUCLEOTIDE SEQUENCE [LARGE SCALE GENOMIC DNA]</scope>
    <source>
        <strain evidence="4">CCUG 49018</strain>
    </source>
</reference>
<organism evidence="3 4">
    <name type="scientific">Pseudonocardia benzenivorans</name>
    <dbReference type="NCBI Taxonomy" id="228005"/>
    <lineage>
        <taxon>Bacteria</taxon>
        <taxon>Bacillati</taxon>
        <taxon>Actinomycetota</taxon>
        <taxon>Actinomycetes</taxon>
        <taxon>Pseudonocardiales</taxon>
        <taxon>Pseudonocardiaceae</taxon>
        <taxon>Pseudonocardia</taxon>
    </lineage>
</organism>
<feature type="transmembrane region" description="Helical" evidence="1">
    <location>
        <begin position="58"/>
        <end position="79"/>
    </location>
</feature>
<evidence type="ECO:0000259" key="2">
    <source>
        <dbReference type="Pfam" id="PF07885"/>
    </source>
</evidence>
<dbReference type="InterPro" id="IPR013099">
    <property type="entry name" value="K_chnl_dom"/>
</dbReference>
<dbReference type="SUPFAM" id="SSF81324">
    <property type="entry name" value="Voltage-gated potassium channels"/>
    <property type="match status" value="1"/>
</dbReference>
<accession>A0ABW3VFX0</accession>
<keyword evidence="1" id="KW-0812">Transmembrane</keyword>
<evidence type="ECO:0000256" key="1">
    <source>
        <dbReference type="SAM" id="Phobius"/>
    </source>
</evidence>
<dbReference type="EMBL" id="JBHTMB010000108">
    <property type="protein sequence ID" value="MFD1234067.1"/>
    <property type="molecule type" value="Genomic_DNA"/>
</dbReference>
<evidence type="ECO:0000313" key="4">
    <source>
        <dbReference type="Proteomes" id="UP001597182"/>
    </source>
</evidence>
<keyword evidence="3" id="KW-0813">Transport</keyword>
<dbReference type="Pfam" id="PF07885">
    <property type="entry name" value="Ion_trans_2"/>
    <property type="match status" value="1"/>
</dbReference>
<proteinExistence type="predicted"/>
<keyword evidence="3" id="KW-0407">Ion channel</keyword>
<feature type="transmembrane region" description="Helical" evidence="1">
    <location>
        <begin position="25"/>
        <end position="46"/>
    </location>
</feature>
<comment type="caution">
    <text evidence="3">The sequence shown here is derived from an EMBL/GenBank/DDBJ whole genome shotgun (WGS) entry which is preliminary data.</text>
</comment>
<feature type="domain" description="Potassium channel" evidence="2">
    <location>
        <begin position="98"/>
        <end position="175"/>
    </location>
</feature>
<dbReference type="Gene3D" id="1.10.287.70">
    <property type="match status" value="1"/>
</dbReference>
<sequence>MDVVIDPDGTVPPARPDAGPSAGRIVWTAVRVAASVAALLTLYYVLPLDHSSVPAALTMLLIGLAGFAVLVSVQVRWILRSHFPTLRGVEALATSVPFFLLLFAASYIALAALAPDSFGRPLTHTDSLYFTVTVFSTVGFGDITAHTQPARVLVTVQMITNLVVLGIGIRVIVGAVKRGRTKNDH</sequence>
<dbReference type="Proteomes" id="UP001597182">
    <property type="component" value="Unassembled WGS sequence"/>
</dbReference>
<evidence type="ECO:0000313" key="3">
    <source>
        <dbReference type="EMBL" id="MFD1234067.1"/>
    </source>
</evidence>
<feature type="transmembrane region" description="Helical" evidence="1">
    <location>
        <begin position="152"/>
        <end position="173"/>
    </location>
</feature>